<evidence type="ECO:0000313" key="2">
    <source>
        <dbReference type="EMBL" id="CAI3993157.1"/>
    </source>
</evidence>
<dbReference type="InterPro" id="IPR008942">
    <property type="entry name" value="ENTH_VHS"/>
</dbReference>
<gene>
    <name evidence="2" type="ORF">C1SCF055_LOCUS19931</name>
</gene>
<accession>A0A9P1G0N3</accession>
<reference evidence="3 4" key="2">
    <citation type="submission" date="2024-05" db="EMBL/GenBank/DDBJ databases">
        <authorList>
            <person name="Chen Y."/>
            <person name="Shah S."/>
            <person name="Dougan E. K."/>
            <person name="Thang M."/>
            <person name="Chan C."/>
        </authorList>
    </citation>
    <scope>NUCLEOTIDE SEQUENCE [LARGE SCALE GENOMIC DNA]</scope>
</reference>
<proteinExistence type="predicted"/>
<feature type="domain" description="ENTH" evidence="1">
    <location>
        <begin position="14"/>
        <end position="133"/>
    </location>
</feature>
<name>A0A9P1G0N3_9DINO</name>
<evidence type="ECO:0000313" key="4">
    <source>
        <dbReference type="Proteomes" id="UP001152797"/>
    </source>
</evidence>
<dbReference type="EMBL" id="CAMXCT030001797">
    <property type="protein sequence ID" value="CAL4780469.1"/>
    <property type="molecule type" value="Genomic_DNA"/>
</dbReference>
<evidence type="ECO:0000313" key="3">
    <source>
        <dbReference type="EMBL" id="CAL4780469.1"/>
    </source>
</evidence>
<protein>
    <submittedName>
        <fullName evidence="3">Alpha-centractin</fullName>
    </submittedName>
</protein>
<dbReference type="Pfam" id="PF01417">
    <property type="entry name" value="ENTH"/>
    <property type="match status" value="1"/>
</dbReference>
<dbReference type="EMBL" id="CAMXCT020001797">
    <property type="protein sequence ID" value="CAL1146532.1"/>
    <property type="molecule type" value="Genomic_DNA"/>
</dbReference>
<reference evidence="2" key="1">
    <citation type="submission" date="2022-10" db="EMBL/GenBank/DDBJ databases">
        <authorList>
            <person name="Chen Y."/>
            <person name="Dougan E. K."/>
            <person name="Chan C."/>
            <person name="Rhodes N."/>
            <person name="Thang M."/>
        </authorList>
    </citation>
    <scope>NUCLEOTIDE SEQUENCE</scope>
</reference>
<dbReference type="SUPFAM" id="SSF48464">
    <property type="entry name" value="ENTH/VHS domain"/>
    <property type="match status" value="1"/>
</dbReference>
<evidence type="ECO:0000259" key="1">
    <source>
        <dbReference type="Pfam" id="PF01417"/>
    </source>
</evidence>
<sequence length="186" mass="21158">MKAFRLFCQGDTLQADLWQLTDTGYVDSSSHLLDRVVKACSDPDDRHVIMRHLQEHLSISSNWRHLLGGLTLLLELVKHGPPMLFVEIGNGYHFDPVQRLSFLENFQYAEDPRVQKLIRNKAMSLRTALMQRMRSGDTCPDDGKSISSSDPYTLPKWRQGPINGLGGVELSCQVMRFYWGIAHTGN</sequence>
<dbReference type="AlphaFoldDB" id="A0A9P1G0N3"/>
<organism evidence="2">
    <name type="scientific">Cladocopium goreaui</name>
    <dbReference type="NCBI Taxonomy" id="2562237"/>
    <lineage>
        <taxon>Eukaryota</taxon>
        <taxon>Sar</taxon>
        <taxon>Alveolata</taxon>
        <taxon>Dinophyceae</taxon>
        <taxon>Suessiales</taxon>
        <taxon>Symbiodiniaceae</taxon>
        <taxon>Cladocopium</taxon>
    </lineage>
</organism>
<comment type="caution">
    <text evidence="2">The sequence shown here is derived from an EMBL/GenBank/DDBJ whole genome shotgun (WGS) entry which is preliminary data.</text>
</comment>
<dbReference type="EMBL" id="CAMXCT010001797">
    <property type="protein sequence ID" value="CAI3993157.1"/>
    <property type="molecule type" value="Genomic_DNA"/>
</dbReference>
<dbReference type="InterPro" id="IPR013809">
    <property type="entry name" value="ENTH"/>
</dbReference>
<keyword evidence="4" id="KW-1185">Reference proteome</keyword>
<dbReference type="Gene3D" id="1.25.40.90">
    <property type="match status" value="1"/>
</dbReference>
<dbReference type="Proteomes" id="UP001152797">
    <property type="component" value="Unassembled WGS sequence"/>
</dbReference>
<dbReference type="OrthoDB" id="412737at2759"/>